<name>A0ABW6T6U7_9ACTN</name>
<feature type="region of interest" description="Disordered" evidence="1">
    <location>
        <begin position="73"/>
        <end position="99"/>
    </location>
</feature>
<protein>
    <submittedName>
        <fullName evidence="2">Uncharacterized protein</fullName>
    </submittedName>
</protein>
<evidence type="ECO:0000256" key="1">
    <source>
        <dbReference type="SAM" id="MobiDB-lite"/>
    </source>
</evidence>
<comment type="caution">
    <text evidence="2">The sequence shown here is derived from an EMBL/GenBank/DDBJ whole genome shotgun (WGS) entry which is preliminary data.</text>
</comment>
<dbReference type="Proteomes" id="UP001602013">
    <property type="component" value="Unassembled WGS sequence"/>
</dbReference>
<accession>A0ABW6T6U7</accession>
<proteinExistence type="predicted"/>
<reference evidence="2 3" key="1">
    <citation type="submission" date="2024-10" db="EMBL/GenBank/DDBJ databases">
        <title>The Natural Products Discovery Center: Release of the First 8490 Sequenced Strains for Exploring Actinobacteria Biosynthetic Diversity.</title>
        <authorList>
            <person name="Kalkreuter E."/>
            <person name="Kautsar S.A."/>
            <person name="Yang D."/>
            <person name="Bader C.D."/>
            <person name="Teijaro C.N."/>
            <person name="Fluegel L."/>
            <person name="Davis C.M."/>
            <person name="Simpson J.R."/>
            <person name="Lauterbach L."/>
            <person name="Steele A.D."/>
            <person name="Gui C."/>
            <person name="Meng S."/>
            <person name="Li G."/>
            <person name="Viehrig K."/>
            <person name="Ye F."/>
            <person name="Su P."/>
            <person name="Kiefer A.F."/>
            <person name="Nichols A."/>
            <person name="Cepeda A.J."/>
            <person name="Yan W."/>
            <person name="Fan B."/>
            <person name="Jiang Y."/>
            <person name="Adhikari A."/>
            <person name="Zheng C.-J."/>
            <person name="Schuster L."/>
            <person name="Cowan T.M."/>
            <person name="Smanski M.J."/>
            <person name="Chevrette M.G."/>
            <person name="De Carvalho L.P.S."/>
            <person name="Shen B."/>
        </authorList>
    </citation>
    <scope>NUCLEOTIDE SEQUENCE [LARGE SCALE GENOMIC DNA]</scope>
    <source>
        <strain evidence="2 3">NPDC002173</strain>
    </source>
</reference>
<organism evidence="2 3">
    <name type="scientific">Microtetraspora malaysiensis</name>
    <dbReference type="NCBI Taxonomy" id="161358"/>
    <lineage>
        <taxon>Bacteria</taxon>
        <taxon>Bacillati</taxon>
        <taxon>Actinomycetota</taxon>
        <taxon>Actinomycetes</taxon>
        <taxon>Streptosporangiales</taxon>
        <taxon>Streptosporangiaceae</taxon>
        <taxon>Microtetraspora</taxon>
    </lineage>
</organism>
<dbReference type="RefSeq" id="WP_387417836.1">
    <property type="nucleotide sequence ID" value="NZ_JBIASD010000052.1"/>
</dbReference>
<dbReference type="EMBL" id="JBIASD010000052">
    <property type="protein sequence ID" value="MFF3671668.1"/>
    <property type="molecule type" value="Genomic_DNA"/>
</dbReference>
<evidence type="ECO:0000313" key="2">
    <source>
        <dbReference type="EMBL" id="MFF3671668.1"/>
    </source>
</evidence>
<evidence type="ECO:0000313" key="3">
    <source>
        <dbReference type="Proteomes" id="UP001602013"/>
    </source>
</evidence>
<gene>
    <name evidence="2" type="ORF">ACFYXI_39405</name>
</gene>
<sequence length="99" mass="10938">MPITTQFKKITKSKAFYAIAGAGNYVMDLARNPRRYRSAATTRITEFYDDLANRGRNVVGKVSRDAAREFEDVSRSAAPLAGEAPGKEPTRARRTASKV</sequence>
<keyword evidence="3" id="KW-1185">Reference proteome</keyword>